<evidence type="ECO:0000256" key="1">
    <source>
        <dbReference type="SAM" id="MobiDB-lite"/>
    </source>
</evidence>
<evidence type="ECO:0000313" key="2">
    <source>
        <dbReference type="EMBL" id="KUG14072.1"/>
    </source>
</evidence>
<reference evidence="2" key="1">
    <citation type="journal article" date="2015" name="Proc. Natl. Acad. Sci. U.S.A.">
        <title>Networks of energetic and metabolic interactions define dynamics in microbial communities.</title>
        <authorList>
            <person name="Embree M."/>
            <person name="Liu J.K."/>
            <person name="Al-Bassam M.M."/>
            <person name="Zengler K."/>
        </authorList>
    </citation>
    <scope>NUCLEOTIDE SEQUENCE</scope>
</reference>
<gene>
    <name evidence="2" type="ORF">ASZ90_016283</name>
</gene>
<accession>A0A0W8EZL5</accession>
<dbReference type="EMBL" id="LNQE01001705">
    <property type="protein sequence ID" value="KUG14072.1"/>
    <property type="molecule type" value="Genomic_DNA"/>
</dbReference>
<name>A0A0W8EZL5_9ZZZZ</name>
<feature type="compositionally biased region" description="Basic and acidic residues" evidence="1">
    <location>
        <begin position="1"/>
        <end position="15"/>
    </location>
</feature>
<feature type="compositionally biased region" description="Basic and acidic residues" evidence="1">
    <location>
        <begin position="31"/>
        <end position="46"/>
    </location>
</feature>
<proteinExistence type="predicted"/>
<comment type="caution">
    <text evidence="2">The sequence shown here is derived from an EMBL/GenBank/DDBJ whole genome shotgun (WGS) entry which is preliminary data.</text>
</comment>
<organism evidence="2">
    <name type="scientific">hydrocarbon metagenome</name>
    <dbReference type="NCBI Taxonomy" id="938273"/>
    <lineage>
        <taxon>unclassified sequences</taxon>
        <taxon>metagenomes</taxon>
        <taxon>ecological metagenomes</taxon>
    </lineage>
</organism>
<protein>
    <submittedName>
        <fullName evidence="2">Uncharacterized protein</fullName>
    </submittedName>
</protein>
<sequence length="96" mass="10669">MVYRLLDRRGRDAKGPESPVSTGTWAGDIKPFLEREATCRRRDTLPDKGGTPGVLEQGKDPDDQERTSLSRERQVMVCCPANERGIVGKRDPCSPV</sequence>
<feature type="compositionally biased region" description="Basic and acidic residues" evidence="1">
    <location>
        <begin position="57"/>
        <end position="71"/>
    </location>
</feature>
<feature type="region of interest" description="Disordered" evidence="1">
    <location>
        <begin position="1"/>
        <end position="71"/>
    </location>
</feature>
<dbReference type="AlphaFoldDB" id="A0A0W8EZL5"/>